<name>A0ABU0IBV8_9HYPH</name>
<evidence type="ECO:0000313" key="2">
    <source>
        <dbReference type="Proteomes" id="UP001235269"/>
    </source>
</evidence>
<dbReference type="NCBIfam" id="TIGR02548">
    <property type="entry name" value="casB_cse2"/>
    <property type="match status" value="1"/>
</dbReference>
<reference evidence="1 2" key="1">
    <citation type="submission" date="2023-07" db="EMBL/GenBank/DDBJ databases">
        <title>Genomic Encyclopedia of Type Strains, Phase IV (KMG-IV): sequencing the most valuable type-strain genomes for metagenomic binning, comparative biology and taxonomic classification.</title>
        <authorList>
            <person name="Goeker M."/>
        </authorList>
    </citation>
    <scope>NUCLEOTIDE SEQUENCE [LARGE SCALE GENOMIC DNA]</scope>
    <source>
        <strain evidence="1 2">DSM 100301</strain>
    </source>
</reference>
<dbReference type="Pfam" id="PF09485">
    <property type="entry name" value="CRISPR_Cse2"/>
    <property type="match status" value="1"/>
</dbReference>
<dbReference type="InterPro" id="IPR038287">
    <property type="entry name" value="Cse2_sf"/>
</dbReference>
<dbReference type="Proteomes" id="UP001235269">
    <property type="component" value="Unassembled WGS sequence"/>
</dbReference>
<comment type="caution">
    <text evidence="1">The sequence shown here is derived from an EMBL/GenBank/DDBJ whole genome shotgun (WGS) entry which is preliminary data.</text>
</comment>
<sequence>MTETEKMTAAARAGIAAEWWRDLHGHGESKEDRASLARLRRAGFAEAARIAAVHALYRRLWEGGDFREKRLALTLRVALVLAHVREEERGEPGQYRAFGASLGAGETPALHPLRFRQLLQARGDEEIVRDFRRAVALNDHRADLRSLALLMLTWDEDATRTRFAFDYFQAGMAAPAAAT</sequence>
<gene>
    <name evidence="1" type="ORF">QO005_002059</name>
</gene>
<dbReference type="Gene3D" id="1.10.520.40">
    <property type="entry name" value="CRISPR-associated protein Cse2"/>
    <property type="match status" value="1"/>
</dbReference>
<keyword evidence="2" id="KW-1185">Reference proteome</keyword>
<evidence type="ECO:0000313" key="1">
    <source>
        <dbReference type="EMBL" id="MDQ0455719.1"/>
    </source>
</evidence>
<dbReference type="RefSeq" id="WP_307157910.1">
    <property type="nucleotide sequence ID" value="NZ_JAUSWH010000005.1"/>
</dbReference>
<protein>
    <submittedName>
        <fullName evidence="1">CRISPR system Cascade subunit CasB</fullName>
    </submittedName>
</protein>
<dbReference type="EMBL" id="JAUSWH010000005">
    <property type="protein sequence ID" value="MDQ0455719.1"/>
    <property type="molecule type" value="Genomic_DNA"/>
</dbReference>
<accession>A0ABU0IBV8</accession>
<dbReference type="InterPro" id="IPR013382">
    <property type="entry name" value="CRISPR-assoc_prot_Cse2"/>
</dbReference>
<organism evidence="1 2">
    <name type="scientific">Rhizobium paknamense</name>
    <dbReference type="NCBI Taxonomy" id="1206817"/>
    <lineage>
        <taxon>Bacteria</taxon>
        <taxon>Pseudomonadati</taxon>
        <taxon>Pseudomonadota</taxon>
        <taxon>Alphaproteobacteria</taxon>
        <taxon>Hyphomicrobiales</taxon>
        <taxon>Rhizobiaceae</taxon>
        <taxon>Rhizobium/Agrobacterium group</taxon>
        <taxon>Rhizobium</taxon>
    </lineage>
</organism>
<proteinExistence type="predicted"/>